<dbReference type="AlphaFoldDB" id="A0A2P4S5K6"/>
<name>A0A2P4S5K6_BAMTH</name>
<dbReference type="Proteomes" id="UP000237246">
    <property type="component" value="Unassembled WGS sequence"/>
</dbReference>
<evidence type="ECO:0000313" key="2">
    <source>
        <dbReference type="Proteomes" id="UP000237246"/>
    </source>
</evidence>
<reference evidence="1 2" key="1">
    <citation type="submission" date="2018-01" db="EMBL/GenBank/DDBJ databases">
        <title>Comparison of the Chinese Bamboo Partridge and Red Junglefowl genome sequences highlights the importance of demography in genome evolution.</title>
        <authorList>
            <person name="Tiley G.P."/>
            <person name="Kimball R.T."/>
            <person name="Braun E.L."/>
            <person name="Burleigh J.G."/>
        </authorList>
    </citation>
    <scope>NUCLEOTIDE SEQUENCE [LARGE SCALE GENOMIC DNA]</scope>
    <source>
        <strain evidence="1">RTK389</strain>
        <tissue evidence="1">Blood</tissue>
    </source>
</reference>
<accession>A0A2P4S5K6</accession>
<proteinExistence type="predicted"/>
<keyword evidence="2" id="KW-1185">Reference proteome</keyword>
<organism evidence="1 2">
    <name type="scientific">Bambusicola thoracicus</name>
    <name type="common">Chinese bamboo-partridge</name>
    <name type="synonym">Perdix thoracica</name>
    <dbReference type="NCBI Taxonomy" id="9083"/>
    <lineage>
        <taxon>Eukaryota</taxon>
        <taxon>Metazoa</taxon>
        <taxon>Chordata</taxon>
        <taxon>Craniata</taxon>
        <taxon>Vertebrata</taxon>
        <taxon>Euteleostomi</taxon>
        <taxon>Archelosauria</taxon>
        <taxon>Archosauria</taxon>
        <taxon>Dinosauria</taxon>
        <taxon>Saurischia</taxon>
        <taxon>Theropoda</taxon>
        <taxon>Coelurosauria</taxon>
        <taxon>Aves</taxon>
        <taxon>Neognathae</taxon>
        <taxon>Galloanserae</taxon>
        <taxon>Galliformes</taxon>
        <taxon>Phasianidae</taxon>
        <taxon>Perdicinae</taxon>
        <taxon>Bambusicola</taxon>
    </lineage>
</organism>
<dbReference type="EMBL" id="PPHD01103793">
    <property type="protein sequence ID" value="POI19338.1"/>
    <property type="molecule type" value="Genomic_DNA"/>
</dbReference>
<gene>
    <name evidence="1" type="ORF">CIB84_016917</name>
</gene>
<evidence type="ECO:0000313" key="1">
    <source>
        <dbReference type="EMBL" id="POI19338.1"/>
    </source>
</evidence>
<comment type="caution">
    <text evidence="1">The sequence shown here is derived from an EMBL/GenBank/DDBJ whole genome shotgun (WGS) entry which is preliminary data.</text>
</comment>
<protein>
    <submittedName>
        <fullName evidence="1">Uncharacterized protein</fullName>
    </submittedName>
</protein>
<sequence length="22" mass="2514">MAPRKAAVTVVWETTSRWVVEP</sequence>